<proteinExistence type="predicted"/>
<reference evidence="1 2" key="2">
    <citation type="submission" date="2016-08" db="EMBL/GenBank/DDBJ databases">
        <title>Pervasive Adenine N6-methylation of Active Genes in Fungi.</title>
        <authorList>
            <consortium name="DOE Joint Genome Institute"/>
            <person name="Mondo S.J."/>
            <person name="Dannebaum R.O."/>
            <person name="Kuo R.C."/>
            <person name="Labutti K."/>
            <person name="Haridas S."/>
            <person name="Kuo A."/>
            <person name="Salamov A."/>
            <person name="Ahrendt S.R."/>
            <person name="Lipzen A."/>
            <person name="Sullivan W."/>
            <person name="Andreopoulos W.B."/>
            <person name="Clum A."/>
            <person name="Lindquist E."/>
            <person name="Daum C."/>
            <person name="Ramamoorthy G.K."/>
            <person name="Gryganskyi A."/>
            <person name="Culley D."/>
            <person name="Magnuson J.K."/>
            <person name="James T.Y."/>
            <person name="O'Malley M.A."/>
            <person name="Stajich J.E."/>
            <person name="Spatafora J.W."/>
            <person name="Visel A."/>
            <person name="Grigoriev I.V."/>
        </authorList>
    </citation>
    <scope>NUCLEOTIDE SEQUENCE [LARGE SCALE GENOMIC DNA]</scope>
    <source>
        <strain evidence="2">finn</strain>
    </source>
</reference>
<dbReference type="InterPro" id="IPR035992">
    <property type="entry name" value="Ricin_B-like_lectins"/>
</dbReference>
<dbReference type="SUPFAM" id="SSF50370">
    <property type="entry name" value="Ricin B-like lectins"/>
    <property type="match status" value="1"/>
</dbReference>
<evidence type="ECO:0000313" key="1">
    <source>
        <dbReference type="EMBL" id="ORX48719.1"/>
    </source>
</evidence>
<reference evidence="1 2" key="1">
    <citation type="submission" date="2016-08" db="EMBL/GenBank/DDBJ databases">
        <title>Genomes of anaerobic fungi encode conserved fungal cellulosomes for biomass hydrolysis.</title>
        <authorList>
            <consortium name="DOE Joint Genome Institute"/>
            <person name="Haitjema C.H."/>
            <person name="Gilmore S.P."/>
            <person name="Henske J.K."/>
            <person name="Solomon K.V."/>
            <person name="De Groot R."/>
            <person name="Kuo A."/>
            <person name="Mondo S.J."/>
            <person name="Salamov A.A."/>
            <person name="Labutti K."/>
            <person name="Zhao Z."/>
            <person name="Chiniquy J."/>
            <person name="Barry K."/>
            <person name="Brewer H.M."/>
            <person name="Purvine S.O."/>
            <person name="Wright A.T."/>
            <person name="Boxma B."/>
            <person name="Van Alen T."/>
            <person name="Hackstein J.H."/>
            <person name="Baker S.E."/>
            <person name="Grigoriev I.V."/>
            <person name="O'Malley M.A."/>
        </authorList>
    </citation>
    <scope>NUCLEOTIDE SEQUENCE [LARGE SCALE GENOMIC DNA]</scope>
    <source>
        <strain evidence="2">finn</strain>
    </source>
</reference>
<protein>
    <submittedName>
        <fullName evidence="1">Uncharacterized protein</fullName>
    </submittedName>
</protein>
<name>A0A1Y1V8X3_9FUNG</name>
<keyword evidence="2" id="KW-1185">Reference proteome</keyword>
<evidence type="ECO:0000313" key="2">
    <source>
        <dbReference type="Proteomes" id="UP000193719"/>
    </source>
</evidence>
<comment type="caution">
    <text evidence="1">The sequence shown here is derived from an EMBL/GenBank/DDBJ whole genome shotgun (WGS) entry which is preliminary data.</text>
</comment>
<accession>A0A1Y1V8X3</accession>
<dbReference type="OrthoDB" id="2158502at2759"/>
<dbReference type="STRING" id="1754191.A0A1Y1V8X3"/>
<dbReference type="AlphaFoldDB" id="A0A1Y1V8X3"/>
<sequence>MCILAINNEIVLNKCDENNVMKYIEASNLKKSNNMCLNIIDDENDPDYLTLKNCDRNNKKLIFRLLNKRSTKKATTTIIIINQTPASKPVRIYNEYTDKYLYGPDYYGETPTYEKCDITTNYQLYIVNTKGGSYFKSKSNPDLCIRVSDYDNNKLLMGDCDESAILCFRKNDGTIASKLSKSLCLGNSISYMNEKKNQE</sequence>
<dbReference type="EMBL" id="MCFH01000026">
    <property type="protein sequence ID" value="ORX48719.1"/>
    <property type="molecule type" value="Genomic_DNA"/>
</dbReference>
<dbReference type="Proteomes" id="UP000193719">
    <property type="component" value="Unassembled WGS sequence"/>
</dbReference>
<organism evidence="1 2">
    <name type="scientific">Piromyces finnis</name>
    <dbReference type="NCBI Taxonomy" id="1754191"/>
    <lineage>
        <taxon>Eukaryota</taxon>
        <taxon>Fungi</taxon>
        <taxon>Fungi incertae sedis</taxon>
        <taxon>Chytridiomycota</taxon>
        <taxon>Chytridiomycota incertae sedis</taxon>
        <taxon>Neocallimastigomycetes</taxon>
        <taxon>Neocallimastigales</taxon>
        <taxon>Neocallimastigaceae</taxon>
        <taxon>Piromyces</taxon>
    </lineage>
</organism>
<gene>
    <name evidence="1" type="ORF">BCR36DRAFT_371207</name>
</gene>